<evidence type="ECO:0000313" key="2">
    <source>
        <dbReference type="EMBL" id="OTM90950.1"/>
    </source>
</evidence>
<dbReference type="GO" id="GO:0003676">
    <property type="term" value="F:nucleic acid binding"/>
    <property type="evidence" value="ECO:0007669"/>
    <property type="project" value="InterPro"/>
</dbReference>
<proteinExistence type="predicted"/>
<dbReference type="RefSeq" id="WP_086249665.1">
    <property type="nucleotide sequence ID" value="NZ_NGEL01000056.1"/>
</dbReference>
<dbReference type="SMART" id="SM00507">
    <property type="entry name" value="HNHc"/>
    <property type="match status" value="1"/>
</dbReference>
<dbReference type="CDD" id="cd00085">
    <property type="entry name" value="HNHc"/>
    <property type="match status" value="1"/>
</dbReference>
<dbReference type="InterPro" id="IPR003615">
    <property type="entry name" value="HNH_nuc"/>
</dbReference>
<dbReference type="AlphaFoldDB" id="A0A241ZG71"/>
<gene>
    <name evidence="2" type="ORF">B9X95_05910</name>
</gene>
<dbReference type="PANTHER" id="PTHR33877">
    <property type="entry name" value="SLL1193 PROTEIN"/>
    <property type="match status" value="1"/>
</dbReference>
<reference evidence="2 3" key="1">
    <citation type="submission" date="2017-05" db="EMBL/GenBank/DDBJ databases">
        <authorList>
            <person name="Song R."/>
            <person name="Chenine A.L."/>
            <person name="Ruprecht R.M."/>
        </authorList>
    </citation>
    <scope>NUCLEOTIDE SEQUENCE [LARGE SCALE GENOMIC DNA]</scope>
    <source>
        <strain evidence="2 3">PR350</strain>
    </source>
</reference>
<dbReference type="GO" id="GO:0004519">
    <property type="term" value="F:endonuclease activity"/>
    <property type="evidence" value="ECO:0007669"/>
    <property type="project" value="InterPro"/>
</dbReference>
<dbReference type="GO" id="GO:0008270">
    <property type="term" value="F:zinc ion binding"/>
    <property type="evidence" value="ECO:0007669"/>
    <property type="project" value="InterPro"/>
</dbReference>
<name>A0A241ZG71_ACIBA</name>
<evidence type="ECO:0000313" key="3">
    <source>
        <dbReference type="Proteomes" id="UP000194699"/>
    </source>
</evidence>
<evidence type="ECO:0000259" key="1">
    <source>
        <dbReference type="SMART" id="SM00507"/>
    </source>
</evidence>
<accession>A0A241ZG71</accession>
<dbReference type="InterPro" id="IPR052892">
    <property type="entry name" value="NA-targeting_endonuclease"/>
</dbReference>
<dbReference type="Gene3D" id="1.10.30.50">
    <property type="match status" value="1"/>
</dbReference>
<sequence length="260" mass="30017">MNYSILAEKTEKPKRKPIGDKLRFEVFKRDQFKCQYCGKSAPDVILHVDHINPVSKGGDNDILNLVTSCVDCNLGKSDRLLSDNTVLDKQRKMLEELDERRRQLQMMLNWRDELKGFESEVAQSVADYFEQSIQNQAQVNETGLKNINKWLKRFEVNELLQAIDDLNPIYTKDQNLDAGAMFANIPKVANFNRKGDLEKSACYIRGILKNRISYVDYQKSLAWLVEALECGVDEEELKDLAKSVKNWTQFRTAMEEILNG</sequence>
<dbReference type="EMBL" id="NGEL01000056">
    <property type="protein sequence ID" value="OTM90950.1"/>
    <property type="molecule type" value="Genomic_DNA"/>
</dbReference>
<protein>
    <recommendedName>
        <fullName evidence="1">HNH nuclease domain-containing protein</fullName>
    </recommendedName>
</protein>
<dbReference type="Pfam" id="PF01844">
    <property type="entry name" value="HNH"/>
    <property type="match status" value="1"/>
</dbReference>
<organism evidence="2 3">
    <name type="scientific">Acinetobacter baumannii</name>
    <dbReference type="NCBI Taxonomy" id="470"/>
    <lineage>
        <taxon>Bacteria</taxon>
        <taxon>Pseudomonadati</taxon>
        <taxon>Pseudomonadota</taxon>
        <taxon>Gammaproteobacteria</taxon>
        <taxon>Moraxellales</taxon>
        <taxon>Moraxellaceae</taxon>
        <taxon>Acinetobacter</taxon>
        <taxon>Acinetobacter calcoaceticus/baumannii complex</taxon>
    </lineage>
</organism>
<comment type="caution">
    <text evidence="2">The sequence shown here is derived from an EMBL/GenBank/DDBJ whole genome shotgun (WGS) entry which is preliminary data.</text>
</comment>
<dbReference type="PANTHER" id="PTHR33877:SF2">
    <property type="entry name" value="OS07G0170200 PROTEIN"/>
    <property type="match status" value="1"/>
</dbReference>
<dbReference type="InterPro" id="IPR002711">
    <property type="entry name" value="HNH"/>
</dbReference>
<dbReference type="Proteomes" id="UP000194699">
    <property type="component" value="Unassembled WGS sequence"/>
</dbReference>
<feature type="domain" description="HNH nuclease" evidence="1">
    <location>
        <begin position="21"/>
        <end position="74"/>
    </location>
</feature>